<dbReference type="STRING" id="555512.SAMN04487993_10528"/>
<name>A0A1G8UUZ3_9RHOB</name>
<evidence type="ECO:0000313" key="2">
    <source>
        <dbReference type="Proteomes" id="UP000199093"/>
    </source>
</evidence>
<reference evidence="2" key="1">
    <citation type="submission" date="2016-10" db="EMBL/GenBank/DDBJ databases">
        <authorList>
            <person name="Varghese N."/>
            <person name="Submissions S."/>
        </authorList>
    </citation>
    <scope>NUCLEOTIDE SEQUENCE [LARGE SCALE GENOMIC DNA]</scope>
    <source>
        <strain evidence="2">DSM 26424</strain>
    </source>
</reference>
<organism evidence="1 2">
    <name type="scientific">Salipiger marinus</name>
    <dbReference type="NCBI Taxonomy" id="555512"/>
    <lineage>
        <taxon>Bacteria</taxon>
        <taxon>Pseudomonadati</taxon>
        <taxon>Pseudomonadota</taxon>
        <taxon>Alphaproteobacteria</taxon>
        <taxon>Rhodobacterales</taxon>
        <taxon>Roseobacteraceae</taxon>
        <taxon>Salipiger</taxon>
    </lineage>
</organism>
<proteinExistence type="predicted"/>
<accession>A0A1G8UUZ3</accession>
<dbReference type="Proteomes" id="UP000199093">
    <property type="component" value="Unassembled WGS sequence"/>
</dbReference>
<evidence type="ECO:0000313" key="1">
    <source>
        <dbReference type="EMBL" id="SDJ57484.1"/>
    </source>
</evidence>
<keyword evidence="2" id="KW-1185">Reference proteome</keyword>
<dbReference type="AlphaFoldDB" id="A0A1G8UUZ3"/>
<dbReference type="EMBL" id="FNEJ01000052">
    <property type="protein sequence ID" value="SDJ57484.1"/>
    <property type="molecule type" value="Genomic_DNA"/>
</dbReference>
<sequence>MLIDPLTDVHGDTYPVLPPATWHVLSQGQIGATMPLPCPMTEAAAFDAAAAAIAAGRRVRVEKIQRNPQTGGALSICDVTAILLLERDLMDNDDATTLADHPAPRHEPDRRAEAAALAEDLREVARIEHLEKLRRRRCDTDLSGLQGGAVLRRWLGLDSLLTRVLRALRIGGAA</sequence>
<gene>
    <name evidence="1" type="ORF">SAMN04487993_10528</name>
</gene>
<dbReference type="RefSeq" id="WP_089852506.1">
    <property type="nucleotide sequence ID" value="NZ_FNEJ01000052.1"/>
</dbReference>
<protein>
    <submittedName>
        <fullName evidence="1">Uncharacterized protein</fullName>
    </submittedName>
</protein>